<organism evidence="2 3">
    <name type="scientific">Hebeloma cylindrosporum</name>
    <dbReference type="NCBI Taxonomy" id="76867"/>
    <lineage>
        <taxon>Eukaryota</taxon>
        <taxon>Fungi</taxon>
        <taxon>Dikarya</taxon>
        <taxon>Basidiomycota</taxon>
        <taxon>Agaricomycotina</taxon>
        <taxon>Agaricomycetes</taxon>
        <taxon>Agaricomycetidae</taxon>
        <taxon>Agaricales</taxon>
        <taxon>Agaricineae</taxon>
        <taxon>Hymenogastraceae</taxon>
        <taxon>Hebeloma</taxon>
    </lineage>
</organism>
<name>A0A0C2XD31_HEBCY</name>
<protein>
    <submittedName>
        <fullName evidence="2">Uncharacterized protein</fullName>
    </submittedName>
</protein>
<keyword evidence="3" id="KW-1185">Reference proteome</keyword>
<dbReference type="EMBL" id="KN831814">
    <property type="protein sequence ID" value="KIM35803.1"/>
    <property type="molecule type" value="Genomic_DNA"/>
</dbReference>
<dbReference type="Proteomes" id="UP000053424">
    <property type="component" value="Unassembled WGS sequence"/>
</dbReference>
<evidence type="ECO:0000313" key="3">
    <source>
        <dbReference type="Proteomes" id="UP000053424"/>
    </source>
</evidence>
<evidence type="ECO:0000313" key="2">
    <source>
        <dbReference type="EMBL" id="KIM35803.1"/>
    </source>
</evidence>
<gene>
    <name evidence="2" type="ORF">M413DRAFT_32261</name>
</gene>
<dbReference type="HOGENOM" id="CLU_2373042_0_0_1"/>
<feature type="region of interest" description="Disordered" evidence="1">
    <location>
        <begin position="45"/>
        <end position="89"/>
    </location>
</feature>
<reference evidence="2 3" key="1">
    <citation type="submission" date="2014-04" db="EMBL/GenBank/DDBJ databases">
        <authorList>
            <consortium name="DOE Joint Genome Institute"/>
            <person name="Kuo A."/>
            <person name="Gay G."/>
            <person name="Dore J."/>
            <person name="Kohler A."/>
            <person name="Nagy L.G."/>
            <person name="Floudas D."/>
            <person name="Copeland A."/>
            <person name="Barry K.W."/>
            <person name="Cichocki N."/>
            <person name="Veneault-Fourrey C."/>
            <person name="LaButti K."/>
            <person name="Lindquist E.A."/>
            <person name="Lipzen A."/>
            <person name="Lundell T."/>
            <person name="Morin E."/>
            <person name="Murat C."/>
            <person name="Sun H."/>
            <person name="Tunlid A."/>
            <person name="Henrissat B."/>
            <person name="Grigoriev I.V."/>
            <person name="Hibbett D.S."/>
            <person name="Martin F."/>
            <person name="Nordberg H.P."/>
            <person name="Cantor M.N."/>
            <person name="Hua S.X."/>
        </authorList>
    </citation>
    <scope>NUCLEOTIDE SEQUENCE [LARGE SCALE GENOMIC DNA]</scope>
    <source>
        <strain evidence="3">h7</strain>
    </source>
</reference>
<sequence>MLSHPITKEQPQNSDVSYRSCPSLPFFVSWTPSYPPFLTKKYPVTRRSQIPPNDTMIHRRQRPRSPTPRGYSSSPTLKAKFTHPTVRTRNANSRLNFTFTKVR</sequence>
<accession>A0A0C2XD31</accession>
<dbReference type="AlphaFoldDB" id="A0A0C2XD31"/>
<proteinExistence type="predicted"/>
<evidence type="ECO:0000256" key="1">
    <source>
        <dbReference type="SAM" id="MobiDB-lite"/>
    </source>
</evidence>
<reference evidence="3" key="2">
    <citation type="submission" date="2015-01" db="EMBL/GenBank/DDBJ databases">
        <title>Evolutionary Origins and Diversification of the Mycorrhizal Mutualists.</title>
        <authorList>
            <consortium name="DOE Joint Genome Institute"/>
            <consortium name="Mycorrhizal Genomics Consortium"/>
            <person name="Kohler A."/>
            <person name="Kuo A."/>
            <person name="Nagy L.G."/>
            <person name="Floudas D."/>
            <person name="Copeland A."/>
            <person name="Barry K.W."/>
            <person name="Cichocki N."/>
            <person name="Veneault-Fourrey C."/>
            <person name="LaButti K."/>
            <person name="Lindquist E.A."/>
            <person name="Lipzen A."/>
            <person name="Lundell T."/>
            <person name="Morin E."/>
            <person name="Murat C."/>
            <person name="Riley R."/>
            <person name="Ohm R."/>
            <person name="Sun H."/>
            <person name="Tunlid A."/>
            <person name="Henrissat B."/>
            <person name="Grigoriev I.V."/>
            <person name="Hibbett D.S."/>
            <person name="Martin F."/>
        </authorList>
    </citation>
    <scope>NUCLEOTIDE SEQUENCE [LARGE SCALE GENOMIC DNA]</scope>
    <source>
        <strain evidence="3">h7</strain>
    </source>
</reference>